<dbReference type="STRING" id="283737.SAMN05660453_0215"/>
<dbReference type="OrthoDB" id="2151913at2"/>
<name>A0A1I1E0S2_9LACO</name>
<dbReference type="EMBL" id="FOLI01000001">
    <property type="protein sequence ID" value="SFB80256.1"/>
    <property type="molecule type" value="Genomic_DNA"/>
</dbReference>
<keyword evidence="2" id="KW-1185">Reference proteome</keyword>
<evidence type="ECO:0000313" key="1">
    <source>
        <dbReference type="EMBL" id="SFB80256.1"/>
    </source>
</evidence>
<accession>A0A1I1E0S2</accession>
<proteinExistence type="predicted"/>
<evidence type="ECO:0000313" key="2">
    <source>
        <dbReference type="Proteomes" id="UP000199376"/>
    </source>
</evidence>
<reference evidence="1 2" key="1">
    <citation type="submission" date="2016-10" db="EMBL/GenBank/DDBJ databases">
        <authorList>
            <person name="de Groot N.N."/>
        </authorList>
    </citation>
    <scope>NUCLEOTIDE SEQUENCE [LARGE SCALE GENOMIC DNA]</scope>
    <source>
        <strain evidence="1 2">DSM 19113</strain>
    </source>
</reference>
<dbReference type="AlphaFoldDB" id="A0A1I1E0S2"/>
<sequence length="84" mass="9396">MLIITKIQTKELKAIGRANTREYEDLAIPALDFSSKKELVQEVLDAYDLGELTTLSHVSSPNVLKATVEKDNVAYHLSAKIHEE</sequence>
<gene>
    <name evidence="1" type="ORF">SAMN05660453_0215</name>
</gene>
<dbReference type="Proteomes" id="UP000199376">
    <property type="component" value="Unassembled WGS sequence"/>
</dbReference>
<dbReference type="RefSeq" id="WP_091501191.1">
    <property type="nucleotide sequence ID" value="NZ_FOLI01000001.1"/>
</dbReference>
<protein>
    <submittedName>
        <fullName evidence="1">Uncharacterized protein</fullName>
    </submittedName>
</protein>
<organism evidence="1 2">
    <name type="scientific">Fructobacillus durionis</name>
    <dbReference type="NCBI Taxonomy" id="283737"/>
    <lineage>
        <taxon>Bacteria</taxon>
        <taxon>Bacillati</taxon>
        <taxon>Bacillota</taxon>
        <taxon>Bacilli</taxon>
        <taxon>Lactobacillales</taxon>
        <taxon>Lactobacillaceae</taxon>
        <taxon>Fructobacillus</taxon>
    </lineage>
</organism>